<proteinExistence type="predicted"/>
<name>A0A9P5CCN7_9HYPO</name>
<evidence type="ECO:0000313" key="2">
    <source>
        <dbReference type="Proteomes" id="UP000801864"/>
    </source>
</evidence>
<evidence type="ECO:0000313" key="1">
    <source>
        <dbReference type="EMBL" id="KAF3068116.1"/>
    </source>
</evidence>
<dbReference type="Proteomes" id="UP000801864">
    <property type="component" value="Unassembled WGS sequence"/>
</dbReference>
<comment type="caution">
    <text evidence="1">The sequence shown here is derived from an EMBL/GenBank/DDBJ whole genome shotgun (WGS) entry which is preliminary data.</text>
</comment>
<sequence>MMCAEPPSQQMQWQGGLARLHNKTSYRPLLHATTNTELRRKQRMKATVPAIRRQAVFRSMLWNADCRTLPHLRRCYGARRGVSNENKMPDTLFSAIAAAILAAALH</sequence>
<protein>
    <submittedName>
        <fullName evidence="1">Uncharacterized protein</fullName>
    </submittedName>
</protein>
<organism evidence="1 2">
    <name type="scientific">Trichoderma lentiforme</name>
    <dbReference type="NCBI Taxonomy" id="1567552"/>
    <lineage>
        <taxon>Eukaryota</taxon>
        <taxon>Fungi</taxon>
        <taxon>Dikarya</taxon>
        <taxon>Ascomycota</taxon>
        <taxon>Pezizomycotina</taxon>
        <taxon>Sordariomycetes</taxon>
        <taxon>Hypocreomycetidae</taxon>
        <taxon>Hypocreales</taxon>
        <taxon>Hypocreaceae</taxon>
        <taxon>Trichoderma</taxon>
    </lineage>
</organism>
<gene>
    <name evidence="1" type="ORF">CFAM422_008270</name>
</gene>
<reference evidence="1 2" key="1">
    <citation type="submission" date="2018-06" db="EMBL/GenBank/DDBJ databases">
        <title>Genome analysis of cellulolytic fungus Trichoderma lentiforme CFAM-422.</title>
        <authorList>
            <person name="Steindorff A.S."/>
            <person name="Formighieri E.F."/>
            <person name="Midorikawa G.E.O."/>
            <person name="Tamietti M.S."/>
            <person name="Ramos E.Z."/>
            <person name="Silva A.S."/>
            <person name="Bon E.P.S."/>
            <person name="Mendes T.D."/>
            <person name="Damaso M.C.T."/>
            <person name="Favaro L.C.L."/>
        </authorList>
    </citation>
    <scope>NUCLEOTIDE SEQUENCE [LARGE SCALE GENOMIC DNA]</scope>
    <source>
        <strain evidence="1 2">CFAM-422</strain>
    </source>
</reference>
<keyword evidence="2" id="KW-1185">Reference proteome</keyword>
<dbReference type="EMBL" id="QLNT01000014">
    <property type="protein sequence ID" value="KAF3068116.1"/>
    <property type="molecule type" value="Genomic_DNA"/>
</dbReference>
<accession>A0A9P5CCN7</accession>
<dbReference type="AlphaFoldDB" id="A0A9P5CCN7"/>